<gene>
    <name evidence="2" type="primary">nufip2</name>
</gene>
<evidence type="ECO:0000256" key="1">
    <source>
        <dbReference type="SAM" id="MobiDB-lite"/>
    </source>
</evidence>
<dbReference type="GO" id="GO:0005654">
    <property type="term" value="C:nucleoplasm"/>
    <property type="evidence" value="ECO:0007669"/>
    <property type="project" value="TreeGrafter"/>
</dbReference>
<feature type="region of interest" description="Disordered" evidence="1">
    <location>
        <begin position="1"/>
        <end position="88"/>
    </location>
</feature>
<dbReference type="OrthoDB" id="8849279at2759"/>
<dbReference type="RefSeq" id="XP_029111584.1">
    <property type="nucleotide sequence ID" value="XM_029255751.1"/>
</dbReference>
<name>A0A8C9RNR1_SCLFO</name>
<sequence>MEEPPGERPCEQQRERRQQQQEEQHERRQQQQQQQQQQRRRRRHGEEKRSPGGARKALKNDQDTETQTKKTGNGRVNGNTTERKKILPDFDSVSIPYSINGHGCRQLDATSRLKQSGKVPAGLSKEGCKSSCSNKNSMDIKNDKSFDFKSHEGKKELVALLNGVVAPSGRLTNGYPSKSAADNDGSGSESGCGTPKKRRPQRAGSKCADNVPQDKATRQGLAELPKREPELVERTVGSQANCARAPSRAEAPALTRAKPALGSASSSPQTGELARKNSDGKAAGTTGKKYEDRPGKAKISASVTAKDDSWTLFKPPPVFPVDNSSAKIVPKISYASKVKENLNKVSQVSVDAPNPPACGTASQVPLSAVKTITSSSFSNGPVSGEENGGPLYTAACTLPLASSVLGGENVASCPESAASIAAVPSASVGSEQRKPNLFVYPLGTSNMQPPLPSGCQADPPLSAPSNQKALGDIFQNQWGLSFINEPSAGPEGAIGQLAVSGHVTEVNFQSGYSAAPVPQAPAALPHGPAHPPLPKAYDPDMRTSHQTLSVLKTCPPSALACEGWTQTQPLDLDAQEATAASLGAIVFNSFKDPGHEASQANPASAVVALPKEAGHPRGLDRRSDWGPFDLRAAVIYHTKEMEYVLNLQKQDPKRVVLYDNSQDGPDQ</sequence>
<reference evidence="2 3" key="1">
    <citation type="submission" date="2019-04" db="EMBL/GenBank/DDBJ databases">
        <authorList>
            <consortium name="Wellcome Sanger Institute Data Sharing"/>
        </authorList>
    </citation>
    <scope>NUCLEOTIDE SEQUENCE [LARGE SCALE GENOMIC DNA]</scope>
</reference>
<dbReference type="Pfam" id="PF15293">
    <property type="entry name" value="NUFIP2"/>
    <property type="match status" value="1"/>
</dbReference>
<dbReference type="AlphaFoldDB" id="A0A8C9RNR1"/>
<feature type="compositionally biased region" description="Basic and acidic residues" evidence="1">
    <location>
        <begin position="1"/>
        <end position="29"/>
    </location>
</feature>
<dbReference type="CTD" id="57532"/>
<feature type="compositionally biased region" description="Basic and acidic residues" evidence="1">
    <location>
        <begin position="224"/>
        <end position="233"/>
    </location>
</feature>
<dbReference type="GeneID" id="108932468"/>
<feature type="region of interest" description="Disordered" evidence="1">
    <location>
        <begin position="166"/>
        <end position="305"/>
    </location>
</feature>
<dbReference type="GeneTree" id="ENSGT00940000166439"/>
<organism evidence="2 3">
    <name type="scientific">Scleropages formosus</name>
    <name type="common">Asian bonytongue</name>
    <name type="synonym">Osteoglossum formosum</name>
    <dbReference type="NCBI Taxonomy" id="113540"/>
    <lineage>
        <taxon>Eukaryota</taxon>
        <taxon>Metazoa</taxon>
        <taxon>Chordata</taxon>
        <taxon>Craniata</taxon>
        <taxon>Vertebrata</taxon>
        <taxon>Euteleostomi</taxon>
        <taxon>Actinopterygii</taxon>
        <taxon>Neopterygii</taxon>
        <taxon>Teleostei</taxon>
        <taxon>Osteoglossocephala</taxon>
        <taxon>Osteoglossomorpha</taxon>
        <taxon>Osteoglossiformes</taxon>
        <taxon>Osteoglossidae</taxon>
        <taxon>Scleropages</taxon>
    </lineage>
</organism>
<dbReference type="PANTHER" id="PTHR28333">
    <property type="entry name" value="NUCLEAR FRAGILE X MENTAL RETARDATION-INTERACTING PROTEIN 2"/>
    <property type="match status" value="1"/>
</dbReference>
<dbReference type="PANTHER" id="PTHR28333:SF2">
    <property type="entry name" value="FMR1-INTERACTING PROTEIN NUFIP2"/>
    <property type="match status" value="1"/>
</dbReference>
<accession>A0A8C9RNR1</accession>
<proteinExistence type="predicted"/>
<dbReference type="GO" id="GO:0010494">
    <property type="term" value="C:cytoplasmic stress granule"/>
    <property type="evidence" value="ECO:0007669"/>
    <property type="project" value="TreeGrafter"/>
</dbReference>
<protein>
    <submittedName>
        <fullName evidence="2">Nuclear FMR1 interacting protein 2</fullName>
    </submittedName>
</protein>
<feature type="compositionally biased region" description="Polar residues" evidence="1">
    <location>
        <begin position="69"/>
        <end position="80"/>
    </location>
</feature>
<reference evidence="2" key="3">
    <citation type="submission" date="2025-09" db="UniProtKB">
        <authorList>
            <consortium name="Ensembl"/>
        </authorList>
    </citation>
    <scope>IDENTIFICATION</scope>
</reference>
<feature type="compositionally biased region" description="Basic and acidic residues" evidence="1">
    <location>
        <begin position="58"/>
        <end position="68"/>
    </location>
</feature>
<keyword evidence="3" id="KW-1185">Reference proteome</keyword>
<dbReference type="Proteomes" id="UP000694397">
    <property type="component" value="Chromosome 10"/>
</dbReference>
<dbReference type="InterPro" id="IPR032747">
    <property type="entry name" value="NUFIP2"/>
</dbReference>
<dbReference type="GO" id="GO:0003723">
    <property type="term" value="F:RNA binding"/>
    <property type="evidence" value="ECO:0007669"/>
    <property type="project" value="InterPro"/>
</dbReference>
<evidence type="ECO:0000313" key="3">
    <source>
        <dbReference type="Proteomes" id="UP000694397"/>
    </source>
</evidence>
<evidence type="ECO:0000313" key="2">
    <source>
        <dbReference type="Ensembl" id="ENSSFOP00015018773.2"/>
    </source>
</evidence>
<feature type="region of interest" description="Disordered" evidence="1">
    <location>
        <begin position="111"/>
        <end position="142"/>
    </location>
</feature>
<dbReference type="KEGG" id="sfm:108932468"/>
<reference evidence="2" key="2">
    <citation type="submission" date="2025-08" db="UniProtKB">
        <authorList>
            <consortium name="Ensembl"/>
        </authorList>
    </citation>
    <scope>IDENTIFICATION</scope>
</reference>
<dbReference type="Ensembl" id="ENSSFOT00015018987.2">
    <property type="protein sequence ID" value="ENSSFOP00015018773.2"/>
    <property type="gene ID" value="ENSSFOG00015012069.2"/>
</dbReference>